<feature type="active site" description="Proton acceptor" evidence="12">
    <location>
        <position position="163"/>
    </location>
</feature>
<keyword evidence="4" id="KW-0812">Transmembrane</keyword>
<evidence type="ECO:0000256" key="12">
    <source>
        <dbReference type="PIRSR" id="PIRSR000615-1"/>
    </source>
</evidence>
<dbReference type="PROSITE" id="PS50011">
    <property type="entry name" value="PROTEIN_KINASE_DOM"/>
    <property type="match status" value="1"/>
</dbReference>
<keyword evidence="10" id="KW-0472">Membrane</keyword>
<dbReference type="PROSITE" id="PS00108">
    <property type="entry name" value="PROTEIN_KINASE_ST"/>
    <property type="match status" value="1"/>
</dbReference>
<evidence type="ECO:0000256" key="15">
    <source>
        <dbReference type="RuleBase" id="RU000304"/>
    </source>
</evidence>
<dbReference type="InterPro" id="IPR017441">
    <property type="entry name" value="Protein_kinase_ATP_BS"/>
</dbReference>
<dbReference type="SUPFAM" id="SSF56112">
    <property type="entry name" value="Protein kinase-like (PK-like)"/>
    <property type="match status" value="1"/>
</dbReference>
<sequence>MVYCGKSGNLAIKGAVLDRLGRGGFGDVYKGKLGDESADCFVAVKVLKQSKGKEVLGKEKSKGELELKEFVNEVASIGKTSHVNVVALLGFCFESGFWSKRANRALIFEYMPNGSLDKFIFDNNAAENTQRLDWERCYQISLGIARGLDYLHHSCNKRIVHFDIKPQNILLDAAFVPKICDFGLSKICTRDESIISIPTGPIRGTPGYIAPEVCNIHYGKASYKSDVFSYGMMVVDMVGARRNINVTAEESSEEFFPQWVYKRLELDEELGLQRITNEEDRSKVRKMIIVSLWCTLTDPSSRPTMDKVVQMLEGSLDSLQVPPKNLLYST</sequence>
<evidence type="ECO:0000256" key="1">
    <source>
        <dbReference type="ARBA" id="ARBA00004479"/>
    </source>
</evidence>
<feature type="domain" description="Protein kinase" evidence="16">
    <location>
        <begin position="14"/>
        <end position="316"/>
    </location>
</feature>
<keyword evidence="9" id="KW-1133">Transmembrane helix</keyword>
<dbReference type="GO" id="GO:0005524">
    <property type="term" value="F:ATP binding"/>
    <property type="evidence" value="ECO:0007669"/>
    <property type="project" value="UniProtKB-UniRule"/>
</dbReference>
<keyword evidence="13" id="KW-0479">Metal-binding</keyword>
<feature type="binding site" evidence="13">
    <location>
        <position position="181"/>
    </location>
    <ligand>
        <name>Mg(2+)</name>
        <dbReference type="ChEBI" id="CHEBI:18420"/>
    </ligand>
</feature>
<comment type="caution">
    <text evidence="17">The sequence shown here is derived from an EMBL/GenBank/DDBJ whole genome shotgun (WGS) entry which is preliminary data.</text>
</comment>
<dbReference type="GO" id="GO:0046872">
    <property type="term" value="F:metal ion binding"/>
    <property type="evidence" value="ECO:0007669"/>
    <property type="project" value="UniProtKB-KW"/>
</dbReference>
<keyword evidence="11" id="KW-0325">Glycoprotein</keyword>
<dbReference type="Gene3D" id="3.30.200.20">
    <property type="entry name" value="Phosphorylase Kinase, domain 1"/>
    <property type="match status" value="1"/>
</dbReference>
<feature type="binding site" evidence="13">
    <location>
        <position position="168"/>
    </location>
    <ligand>
        <name>Mg(2+)</name>
        <dbReference type="ChEBI" id="CHEBI:18420"/>
    </ligand>
</feature>
<evidence type="ECO:0000256" key="6">
    <source>
        <dbReference type="ARBA" id="ARBA00022741"/>
    </source>
</evidence>
<protein>
    <recommendedName>
        <fullName evidence="16">Protein kinase domain-containing protein</fullName>
    </recommendedName>
</protein>
<keyword evidence="2 15" id="KW-0723">Serine/threonine-protein kinase</keyword>
<comment type="subcellular location">
    <subcellularLocation>
        <location evidence="1">Membrane</location>
        <topology evidence="1">Single-pass type I membrane protein</topology>
    </subcellularLocation>
</comment>
<dbReference type="AlphaFoldDB" id="A0AA88A7E5"/>
<dbReference type="InterPro" id="IPR008271">
    <property type="entry name" value="Ser/Thr_kinase_AS"/>
</dbReference>
<keyword evidence="7" id="KW-0418">Kinase</keyword>
<evidence type="ECO:0000256" key="8">
    <source>
        <dbReference type="ARBA" id="ARBA00022840"/>
    </source>
</evidence>
<dbReference type="GO" id="GO:0016020">
    <property type="term" value="C:membrane"/>
    <property type="evidence" value="ECO:0007669"/>
    <property type="project" value="UniProtKB-SubCell"/>
</dbReference>
<keyword evidence="8 14" id="KW-0067">ATP-binding</keyword>
<dbReference type="FunFam" id="1.10.510.10:FF:000590">
    <property type="entry name" value="PR5-like receptor kinase"/>
    <property type="match status" value="1"/>
</dbReference>
<evidence type="ECO:0000313" key="17">
    <source>
        <dbReference type="EMBL" id="GMN38611.1"/>
    </source>
</evidence>
<keyword evidence="18" id="KW-1185">Reference proteome</keyword>
<dbReference type="SMART" id="SM00220">
    <property type="entry name" value="S_TKc"/>
    <property type="match status" value="1"/>
</dbReference>
<keyword evidence="3" id="KW-0808">Transferase</keyword>
<dbReference type="InterPro" id="IPR000719">
    <property type="entry name" value="Prot_kinase_dom"/>
</dbReference>
<dbReference type="Pfam" id="PF00069">
    <property type="entry name" value="Pkinase"/>
    <property type="match status" value="1"/>
</dbReference>
<gene>
    <name evidence="17" type="ORF">TIFTF001_007843</name>
</gene>
<evidence type="ECO:0000256" key="5">
    <source>
        <dbReference type="ARBA" id="ARBA00022729"/>
    </source>
</evidence>
<dbReference type="PANTHER" id="PTHR27009">
    <property type="entry name" value="RUST RESISTANCE KINASE LR10-RELATED"/>
    <property type="match status" value="1"/>
</dbReference>
<keyword evidence="6 14" id="KW-0547">Nucleotide-binding</keyword>
<evidence type="ECO:0000256" key="10">
    <source>
        <dbReference type="ARBA" id="ARBA00023136"/>
    </source>
</evidence>
<evidence type="ECO:0000256" key="11">
    <source>
        <dbReference type="ARBA" id="ARBA00023180"/>
    </source>
</evidence>
<evidence type="ECO:0000256" key="4">
    <source>
        <dbReference type="ARBA" id="ARBA00022692"/>
    </source>
</evidence>
<dbReference type="InterPro" id="IPR011009">
    <property type="entry name" value="Kinase-like_dom_sf"/>
</dbReference>
<comment type="similarity">
    <text evidence="15">Belongs to the protein kinase superfamily.</text>
</comment>
<evidence type="ECO:0000256" key="2">
    <source>
        <dbReference type="ARBA" id="ARBA00022527"/>
    </source>
</evidence>
<feature type="binding site" evidence="14">
    <location>
        <position position="45"/>
    </location>
    <ligand>
        <name>ATP</name>
        <dbReference type="ChEBI" id="CHEBI:30616"/>
    </ligand>
</feature>
<dbReference type="EMBL" id="BTGU01000008">
    <property type="protein sequence ID" value="GMN38611.1"/>
    <property type="molecule type" value="Genomic_DNA"/>
</dbReference>
<evidence type="ECO:0000256" key="7">
    <source>
        <dbReference type="ARBA" id="ARBA00022777"/>
    </source>
</evidence>
<dbReference type="GO" id="GO:0004674">
    <property type="term" value="F:protein serine/threonine kinase activity"/>
    <property type="evidence" value="ECO:0007669"/>
    <property type="project" value="UniProtKB-KW"/>
</dbReference>
<accession>A0AA88A7E5</accession>
<dbReference type="InterPro" id="IPR045874">
    <property type="entry name" value="LRK10/LRL21-25-like"/>
</dbReference>
<evidence type="ECO:0000256" key="9">
    <source>
        <dbReference type="ARBA" id="ARBA00022989"/>
    </source>
</evidence>
<evidence type="ECO:0000256" key="3">
    <source>
        <dbReference type="ARBA" id="ARBA00022679"/>
    </source>
</evidence>
<keyword evidence="13" id="KW-0460">Magnesium</keyword>
<evidence type="ECO:0000256" key="14">
    <source>
        <dbReference type="PROSITE-ProRule" id="PRU10141"/>
    </source>
</evidence>
<proteinExistence type="inferred from homology"/>
<name>A0AA88A7E5_FICCA</name>
<evidence type="ECO:0000259" key="16">
    <source>
        <dbReference type="PROSITE" id="PS50011"/>
    </source>
</evidence>
<evidence type="ECO:0000256" key="13">
    <source>
        <dbReference type="PIRSR" id="PIRSR000615-3"/>
    </source>
</evidence>
<evidence type="ECO:0000313" key="18">
    <source>
        <dbReference type="Proteomes" id="UP001187192"/>
    </source>
</evidence>
<dbReference type="PROSITE" id="PS00107">
    <property type="entry name" value="PROTEIN_KINASE_ATP"/>
    <property type="match status" value="1"/>
</dbReference>
<dbReference type="Proteomes" id="UP001187192">
    <property type="component" value="Unassembled WGS sequence"/>
</dbReference>
<keyword evidence="5" id="KW-0732">Signal</keyword>
<organism evidence="17 18">
    <name type="scientific">Ficus carica</name>
    <name type="common">Common fig</name>
    <dbReference type="NCBI Taxonomy" id="3494"/>
    <lineage>
        <taxon>Eukaryota</taxon>
        <taxon>Viridiplantae</taxon>
        <taxon>Streptophyta</taxon>
        <taxon>Embryophyta</taxon>
        <taxon>Tracheophyta</taxon>
        <taxon>Spermatophyta</taxon>
        <taxon>Magnoliopsida</taxon>
        <taxon>eudicotyledons</taxon>
        <taxon>Gunneridae</taxon>
        <taxon>Pentapetalae</taxon>
        <taxon>rosids</taxon>
        <taxon>fabids</taxon>
        <taxon>Rosales</taxon>
        <taxon>Moraceae</taxon>
        <taxon>Ficeae</taxon>
        <taxon>Ficus</taxon>
    </lineage>
</organism>
<reference evidence="17" key="1">
    <citation type="submission" date="2023-07" db="EMBL/GenBank/DDBJ databases">
        <title>draft genome sequence of fig (Ficus carica).</title>
        <authorList>
            <person name="Takahashi T."/>
            <person name="Nishimura K."/>
        </authorList>
    </citation>
    <scope>NUCLEOTIDE SEQUENCE</scope>
</reference>
<dbReference type="Gene3D" id="1.10.510.10">
    <property type="entry name" value="Transferase(Phosphotransferase) domain 1"/>
    <property type="match status" value="1"/>
</dbReference>